<dbReference type="PANTHER" id="PTHR30487:SF0">
    <property type="entry name" value="PREPILIN LEADER PEPTIDASE_N-METHYLTRANSFERASE-RELATED"/>
    <property type="match status" value="1"/>
</dbReference>
<organism evidence="4">
    <name type="scientific">hydrothermal vent metagenome</name>
    <dbReference type="NCBI Taxonomy" id="652676"/>
    <lineage>
        <taxon>unclassified sequences</taxon>
        <taxon>metagenomes</taxon>
        <taxon>ecological metagenomes</taxon>
    </lineage>
</organism>
<gene>
    <name evidence="4" type="ORF">MNBD_CHLOROFLEXI01-3470</name>
</gene>
<feature type="transmembrane region" description="Helical" evidence="2">
    <location>
        <begin position="203"/>
        <end position="222"/>
    </location>
</feature>
<dbReference type="GO" id="GO:0006465">
    <property type="term" value="P:signal peptide processing"/>
    <property type="evidence" value="ECO:0007669"/>
    <property type="project" value="TreeGrafter"/>
</dbReference>
<name>A0A3B0V1R7_9ZZZZ</name>
<feature type="transmembrane region" description="Helical" evidence="2">
    <location>
        <begin position="172"/>
        <end position="191"/>
    </location>
</feature>
<evidence type="ECO:0000256" key="1">
    <source>
        <dbReference type="ARBA" id="ARBA00005801"/>
    </source>
</evidence>
<keyword evidence="2" id="KW-0812">Transmembrane</keyword>
<feature type="transmembrane region" description="Helical" evidence="2">
    <location>
        <begin position="46"/>
        <end position="64"/>
    </location>
</feature>
<dbReference type="Pfam" id="PF01478">
    <property type="entry name" value="Peptidase_A24"/>
    <property type="match status" value="1"/>
</dbReference>
<dbReference type="GO" id="GO:0004190">
    <property type="term" value="F:aspartic-type endopeptidase activity"/>
    <property type="evidence" value="ECO:0007669"/>
    <property type="project" value="InterPro"/>
</dbReference>
<feature type="transmembrane region" description="Helical" evidence="2">
    <location>
        <begin position="70"/>
        <end position="85"/>
    </location>
</feature>
<reference evidence="4" key="1">
    <citation type="submission" date="2018-06" db="EMBL/GenBank/DDBJ databases">
        <authorList>
            <person name="Zhirakovskaya E."/>
        </authorList>
    </citation>
    <scope>NUCLEOTIDE SEQUENCE</scope>
</reference>
<dbReference type="InterPro" id="IPR050882">
    <property type="entry name" value="Prepilin_peptidase/N-MTase"/>
</dbReference>
<feature type="domain" description="Prepilin type IV endopeptidase peptidase" evidence="3">
    <location>
        <begin position="77"/>
        <end position="187"/>
    </location>
</feature>
<feature type="transmembrane region" description="Helical" evidence="2">
    <location>
        <begin position="119"/>
        <end position="137"/>
    </location>
</feature>
<dbReference type="Gene3D" id="1.20.120.1220">
    <property type="match status" value="1"/>
</dbReference>
<keyword evidence="2" id="KW-0472">Membrane</keyword>
<dbReference type="PANTHER" id="PTHR30487">
    <property type="entry name" value="TYPE 4 PREPILIN-LIKE PROTEINS LEADER PEPTIDE-PROCESSING ENZYME"/>
    <property type="match status" value="1"/>
</dbReference>
<dbReference type="GO" id="GO:0005886">
    <property type="term" value="C:plasma membrane"/>
    <property type="evidence" value="ECO:0007669"/>
    <property type="project" value="TreeGrafter"/>
</dbReference>
<dbReference type="AlphaFoldDB" id="A0A3B0V1R7"/>
<feature type="transmembrane region" description="Helical" evidence="2">
    <location>
        <begin position="92"/>
        <end position="113"/>
    </location>
</feature>
<accession>A0A3B0V1R7</accession>
<evidence type="ECO:0000313" key="4">
    <source>
        <dbReference type="EMBL" id="VAW34343.1"/>
    </source>
</evidence>
<sequence>MLNTLFFIVGLLAAVVINTLADYLPSSHTPLKPQWATWGWSTRKRPLLVFVATAVLFATLPSFLENVVDTAVNSFHIAVLILIIVTDLEHKLIFNAVTFPATVIALLASLLVSPDENNIKLAVVGAITGYVIFYLLYRLAALLYGAERIPLGFGDVKLAMLMGAMLGFHRIFFALMLGVLLGGVISLLLLISRRVNRDTALPYGQYLALGAIVMLIWGAQYVQQFLN</sequence>
<feature type="transmembrane region" description="Helical" evidence="2">
    <location>
        <begin position="6"/>
        <end position="25"/>
    </location>
</feature>
<protein>
    <recommendedName>
        <fullName evidence="3">Prepilin type IV endopeptidase peptidase domain-containing protein</fullName>
    </recommendedName>
</protein>
<dbReference type="EMBL" id="UOEU01000531">
    <property type="protein sequence ID" value="VAW34343.1"/>
    <property type="molecule type" value="Genomic_DNA"/>
</dbReference>
<keyword evidence="2" id="KW-1133">Transmembrane helix</keyword>
<evidence type="ECO:0000259" key="3">
    <source>
        <dbReference type="Pfam" id="PF01478"/>
    </source>
</evidence>
<comment type="similarity">
    <text evidence="1">Belongs to the peptidase A24 family.</text>
</comment>
<proteinExistence type="inferred from homology"/>
<evidence type="ECO:0000256" key="2">
    <source>
        <dbReference type="SAM" id="Phobius"/>
    </source>
</evidence>
<dbReference type="InterPro" id="IPR000045">
    <property type="entry name" value="Prepilin_IV_endopep_pep"/>
</dbReference>